<reference evidence="2 3" key="1">
    <citation type="journal article" date="2008" name="Nature">
        <title>The genome of Laccaria bicolor provides insights into mycorrhizal symbiosis.</title>
        <authorList>
            <person name="Martin F."/>
            <person name="Aerts A."/>
            <person name="Ahren D."/>
            <person name="Brun A."/>
            <person name="Danchin E.G.J."/>
            <person name="Duchaussoy F."/>
            <person name="Gibon J."/>
            <person name="Kohler A."/>
            <person name="Lindquist E."/>
            <person name="Pereda V."/>
            <person name="Salamov A."/>
            <person name="Shapiro H.J."/>
            <person name="Wuyts J."/>
            <person name="Blaudez D."/>
            <person name="Buee M."/>
            <person name="Brokstein P."/>
            <person name="Canbaeck B."/>
            <person name="Cohen D."/>
            <person name="Courty P.E."/>
            <person name="Coutinho P.M."/>
            <person name="Delaruelle C."/>
            <person name="Detter J.C."/>
            <person name="Deveau A."/>
            <person name="DiFazio S."/>
            <person name="Duplessis S."/>
            <person name="Fraissinet-Tachet L."/>
            <person name="Lucic E."/>
            <person name="Frey-Klett P."/>
            <person name="Fourrey C."/>
            <person name="Feussner I."/>
            <person name="Gay G."/>
            <person name="Grimwood J."/>
            <person name="Hoegger P.J."/>
            <person name="Jain P."/>
            <person name="Kilaru S."/>
            <person name="Labbe J."/>
            <person name="Lin Y.C."/>
            <person name="Legue V."/>
            <person name="Le Tacon F."/>
            <person name="Marmeisse R."/>
            <person name="Melayah D."/>
            <person name="Montanini B."/>
            <person name="Muratet M."/>
            <person name="Nehls U."/>
            <person name="Niculita-Hirzel H."/>
            <person name="Oudot-Le Secq M.P."/>
            <person name="Peter M."/>
            <person name="Quesneville H."/>
            <person name="Rajashekar B."/>
            <person name="Reich M."/>
            <person name="Rouhier N."/>
            <person name="Schmutz J."/>
            <person name="Yin T."/>
            <person name="Chalot M."/>
            <person name="Henrissat B."/>
            <person name="Kuees U."/>
            <person name="Lucas S."/>
            <person name="Van de Peer Y."/>
            <person name="Podila G.K."/>
            <person name="Polle A."/>
            <person name="Pukkila P.J."/>
            <person name="Richardson P.M."/>
            <person name="Rouze P."/>
            <person name="Sanders I.R."/>
            <person name="Stajich J.E."/>
            <person name="Tunlid A."/>
            <person name="Tuskan G."/>
            <person name="Grigoriev I.V."/>
        </authorList>
    </citation>
    <scope>NUCLEOTIDE SEQUENCE [LARGE SCALE GENOMIC DNA]</scope>
    <source>
        <strain evidence="3">S238N-H82 / ATCC MYA-4686</strain>
    </source>
</reference>
<dbReference type="KEGG" id="lbc:LACBIDRAFT_328780"/>
<feature type="transmembrane region" description="Helical" evidence="1">
    <location>
        <begin position="94"/>
        <end position="117"/>
    </location>
</feature>
<gene>
    <name evidence="2" type="ORF">LACBIDRAFT_328780</name>
</gene>
<dbReference type="Proteomes" id="UP000001194">
    <property type="component" value="Unassembled WGS sequence"/>
</dbReference>
<sequence>MDVYNPLLTESGVEAQDNFKLNVKDRRPIVYDVSIRVGIGLLGVLGIVIAIWWTVLAVYIIQCFWKESFWKDAFGDGKSDPDATPETPSKLEGVVAFGGKGLLSLFVVAIGIVPGVAGY</sequence>
<keyword evidence="1" id="KW-0812">Transmembrane</keyword>
<dbReference type="GeneID" id="6078586"/>
<dbReference type="OrthoDB" id="10395195at2759"/>
<evidence type="ECO:0000256" key="1">
    <source>
        <dbReference type="SAM" id="Phobius"/>
    </source>
</evidence>
<dbReference type="AlphaFoldDB" id="B0DFZ0"/>
<keyword evidence="1" id="KW-1133">Transmembrane helix</keyword>
<dbReference type="RefSeq" id="XP_001882917.1">
    <property type="nucleotide sequence ID" value="XM_001882882.1"/>
</dbReference>
<name>B0DFZ0_LACBS</name>
<evidence type="ECO:0000313" key="2">
    <source>
        <dbReference type="EMBL" id="EDR06545.1"/>
    </source>
</evidence>
<proteinExistence type="predicted"/>
<keyword evidence="3" id="KW-1185">Reference proteome</keyword>
<dbReference type="EMBL" id="DS547108">
    <property type="protein sequence ID" value="EDR06545.1"/>
    <property type="molecule type" value="Genomic_DNA"/>
</dbReference>
<feature type="transmembrane region" description="Helical" evidence="1">
    <location>
        <begin position="37"/>
        <end position="61"/>
    </location>
</feature>
<keyword evidence="1" id="KW-0472">Membrane</keyword>
<accession>B0DFZ0</accession>
<dbReference type="InParanoid" id="B0DFZ0"/>
<organism evidence="3">
    <name type="scientific">Laccaria bicolor (strain S238N-H82 / ATCC MYA-4686)</name>
    <name type="common">Bicoloured deceiver</name>
    <name type="synonym">Laccaria laccata var. bicolor</name>
    <dbReference type="NCBI Taxonomy" id="486041"/>
    <lineage>
        <taxon>Eukaryota</taxon>
        <taxon>Fungi</taxon>
        <taxon>Dikarya</taxon>
        <taxon>Basidiomycota</taxon>
        <taxon>Agaricomycotina</taxon>
        <taxon>Agaricomycetes</taxon>
        <taxon>Agaricomycetidae</taxon>
        <taxon>Agaricales</taxon>
        <taxon>Agaricineae</taxon>
        <taxon>Hydnangiaceae</taxon>
        <taxon>Laccaria</taxon>
    </lineage>
</organism>
<protein>
    <submittedName>
        <fullName evidence="2">Predicted protein</fullName>
    </submittedName>
</protein>
<evidence type="ECO:0000313" key="3">
    <source>
        <dbReference type="Proteomes" id="UP000001194"/>
    </source>
</evidence>
<dbReference type="HOGENOM" id="CLU_2061900_0_0_1"/>